<evidence type="ECO:0000259" key="5">
    <source>
        <dbReference type="PROSITE" id="PS51898"/>
    </source>
</evidence>
<dbReference type="GO" id="GO:0003677">
    <property type="term" value="F:DNA binding"/>
    <property type="evidence" value="ECO:0007669"/>
    <property type="project" value="UniProtKB-UniRule"/>
</dbReference>
<dbReference type="InterPro" id="IPR050090">
    <property type="entry name" value="Tyrosine_recombinase_XerCD"/>
</dbReference>
<evidence type="ECO:0008006" key="9">
    <source>
        <dbReference type="Google" id="ProtNLM"/>
    </source>
</evidence>
<sequence>MATKIDSVSARERIKPRRAPYWHKISTGCYVGFRKMAADSAGTWLARYRDGDKQPSKSLGSLDEYPAYERFDRATEQARAWFSHLNKGGSTGRATVGKICQDYVDHVRREKGDTPANDIEGRFKRWVDPTPLAKVELEKLTRDHVKGYRTRLMDTPVVVKGEQRKRALDTINRDLTALRAALNHAFAEGKVTTDFAWREALKPIKGATRRRDIYLDRDQRRALIQNAAPDVAELLRGLALLPLRPGALAGLNAGDYNTRLKSLRIGVDKAGKDRKLILQGATADFLAKHTEGKAPDAPLLTRADGARWNKDAWKDPIKAAVLAAGLPAEATAYTLRHSVITDLVAGGLDLLTVAQVSGTSVAMIEKHYGHLRQTVAATALEKLAL</sequence>
<keyword evidence="3" id="KW-0233">DNA recombination</keyword>
<dbReference type="PANTHER" id="PTHR30349:SF88">
    <property type="entry name" value="BLL1584 PROTEIN"/>
    <property type="match status" value="1"/>
</dbReference>
<dbReference type="InterPro" id="IPR013762">
    <property type="entry name" value="Integrase-like_cat_sf"/>
</dbReference>
<dbReference type="PROSITE" id="PS51900">
    <property type="entry name" value="CB"/>
    <property type="match status" value="1"/>
</dbReference>
<evidence type="ECO:0000256" key="4">
    <source>
        <dbReference type="PROSITE-ProRule" id="PRU01248"/>
    </source>
</evidence>
<feature type="domain" description="Tyr recombinase" evidence="5">
    <location>
        <begin position="210"/>
        <end position="381"/>
    </location>
</feature>
<feature type="domain" description="Core-binding (CB)" evidence="6">
    <location>
        <begin position="94"/>
        <end position="186"/>
    </location>
</feature>
<dbReference type="AlphaFoldDB" id="A0A261RRX4"/>
<keyword evidence="8" id="KW-1185">Reference proteome</keyword>
<proteinExistence type="predicted"/>
<dbReference type="GO" id="GO:0006310">
    <property type="term" value="P:DNA recombination"/>
    <property type="evidence" value="ECO:0007669"/>
    <property type="project" value="UniProtKB-KW"/>
</dbReference>
<dbReference type="EMBL" id="NEVK01000001">
    <property type="protein sequence ID" value="OZI27537.1"/>
    <property type="molecule type" value="Genomic_DNA"/>
</dbReference>
<name>A0A261RRX4_9BORD</name>
<dbReference type="InterPro" id="IPR010998">
    <property type="entry name" value="Integrase_recombinase_N"/>
</dbReference>
<evidence type="ECO:0000256" key="1">
    <source>
        <dbReference type="ARBA" id="ARBA00022908"/>
    </source>
</evidence>
<dbReference type="RefSeq" id="WP_094795882.1">
    <property type="nucleotide sequence ID" value="NZ_NEVK01000001.1"/>
</dbReference>
<organism evidence="7 8">
    <name type="scientific">Bordetella genomosp. 7</name>
    <dbReference type="NCBI Taxonomy" id="1416805"/>
    <lineage>
        <taxon>Bacteria</taxon>
        <taxon>Pseudomonadati</taxon>
        <taxon>Pseudomonadota</taxon>
        <taxon>Betaproteobacteria</taxon>
        <taxon>Burkholderiales</taxon>
        <taxon>Alcaligenaceae</taxon>
        <taxon>Bordetella</taxon>
    </lineage>
</organism>
<evidence type="ECO:0000313" key="8">
    <source>
        <dbReference type="Proteomes" id="UP000216947"/>
    </source>
</evidence>
<dbReference type="PROSITE" id="PS51898">
    <property type="entry name" value="TYR_RECOMBINASE"/>
    <property type="match status" value="1"/>
</dbReference>
<gene>
    <name evidence="7" type="ORF">CAL19_02075</name>
</gene>
<dbReference type="GO" id="GO:0015074">
    <property type="term" value="P:DNA integration"/>
    <property type="evidence" value="ECO:0007669"/>
    <property type="project" value="UniProtKB-KW"/>
</dbReference>
<keyword evidence="1" id="KW-0229">DNA integration</keyword>
<protein>
    <recommendedName>
        <fullName evidence="9">Integrase</fullName>
    </recommendedName>
</protein>
<dbReference type="SUPFAM" id="SSF56349">
    <property type="entry name" value="DNA breaking-rejoining enzymes"/>
    <property type="match status" value="1"/>
</dbReference>
<dbReference type="Gene3D" id="1.10.150.130">
    <property type="match status" value="1"/>
</dbReference>
<dbReference type="PANTHER" id="PTHR30349">
    <property type="entry name" value="PHAGE INTEGRASE-RELATED"/>
    <property type="match status" value="1"/>
</dbReference>
<keyword evidence="2 4" id="KW-0238">DNA-binding</keyword>
<reference evidence="8" key="1">
    <citation type="submission" date="2017-05" db="EMBL/GenBank/DDBJ databases">
        <title>Complete and WGS of Bordetella genogroups.</title>
        <authorList>
            <person name="Spilker T."/>
            <person name="Lipuma J."/>
        </authorList>
    </citation>
    <scope>NUCLEOTIDE SEQUENCE [LARGE SCALE GENOMIC DNA]</scope>
    <source>
        <strain evidence="8">AU18089</strain>
    </source>
</reference>
<dbReference type="Pfam" id="PF00589">
    <property type="entry name" value="Phage_integrase"/>
    <property type="match status" value="1"/>
</dbReference>
<evidence type="ECO:0000256" key="2">
    <source>
        <dbReference type="ARBA" id="ARBA00023125"/>
    </source>
</evidence>
<dbReference type="Gene3D" id="1.10.443.10">
    <property type="entry name" value="Intergrase catalytic core"/>
    <property type="match status" value="1"/>
</dbReference>
<accession>A0A261RRX4</accession>
<dbReference type="InterPro" id="IPR011010">
    <property type="entry name" value="DNA_brk_join_enz"/>
</dbReference>
<evidence type="ECO:0000313" key="7">
    <source>
        <dbReference type="EMBL" id="OZI27537.1"/>
    </source>
</evidence>
<evidence type="ECO:0000259" key="6">
    <source>
        <dbReference type="PROSITE" id="PS51900"/>
    </source>
</evidence>
<evidence type="ECO:0000256" key="3">
    <source>
        <dbReference type="ARBA" id="ARBA00023172"/>
    </source>
</evidence>
<dbReference type="InterPro" id="IPR044068">
    <property type="entry name" value="CB"/>
</dbReference>
<comment type="caution">
    <text evidence="7">The sequence shown here is derived from an EMBL/GenBank/DDBJ whole genome shotgun (WGS) entry which is preliminary data.</text>
</comment>
<dbReference type="InterPro" id="IPR002104">
    <property type="entry name" value="Integrase_catalytic"/>
</dbReference>
<dbReference type="Proteomes" id="UP000216947">
    <property type="component" value="Unassembled WGS sequence"/>
</dbReference>